<proteinExistence type="inferred from homology"/>
<feature type="binding site" evidence="4">
    <location>
        <position position="95"/>
    </location>
    <ligand>
        <name>molybdate</name>
        <dbReference type="ChEBI" id="CHEBI:36264"/>
    </ligand>
</feature>
<accession>A0A4Q7MAF9</accession>
<dbReference type="PANTHER" id="PTHR30632:SF0">
    <property type="entry name" value="SULFATE-BINDING PROTEIN"/>
    <property type="match status" value="1"/>
</dbReference>
<dbReference type="SUPFAM" id="SSF53850">
    <property type="entry name" value="Periplasmic binding protein-like II"/>
    <property type="match status" value="1"/>
</dbReference>
<feature type="chain" id="PRO_5039099714" evidence="5">
    <location>
        <begin position="35"/>
        <end position="279"/>
    </location>
</feature>
<dbReference type="Gene3D" id="3.40.190.10">
    <property type="entry name" value="Periplasmic binding protein-like II"/>
    <property type="match status" value="2"/>
</dbReference>
<keyword evidence="4" id="KW-0500">Molybdenum</keyword>
<reference evidence="6 7" key="1">
    <citation type="submission" date="2019-02" db="EMBL/GenBank/DDBJ databases">
        <title>Genomic Encyclopedia of Type Strains, Phase IV (KMG-IV): sequencing the most valuable type-strain genomes for metagenomic binning, comparative biology and taxonomic classification.</title>
        <authorList>
            <person name="Goeker M."/>
        </authorList>
    </citation>
    <scope>NUCLEOTIDE SEQUENCE [LARGE SCALE GENOMIC DNA]</scope>
    <source>
        <strain evidence="6 7">DSM 43045</strain>
    </source>
</reference>
<dbReference type="GO" id="GO:0030973">
    <property type="term" value="F:molybdate ion binding"/>
    <property type="evidence" value="ECO:0007669"/>
    <property type="project" value="TreeGrafter"/>
</dbReference>
<evidence type="ECO:0000256" key="4">
    <source>
        <dbReference type="PIRSR" id="PIRSR004846-1"/>
    </source>
</evidence>
<dbReference type="GO" id="GO:0046872">
    <property type="term" value="F:metal ion binding"/>
    <property type="evidence" value="ECO:0007669"/>
    <property type="project" value="UniProtKB-KW"/>
</dbReference>
<dbReference type="EMBL" id="SGWY01000003">
    <property type="protein sequence ID" value="RZS64701.1"/>
    <property type="molecule type" value="Genomic_DNA"/>
</dbReference>
<dbReference type="InterPro" id="IPR005950">
    <property type="entry name" value="ModA"/>
</dbReference>
<name>A0A4Q7MAF9_9MICO</name>
<evidence type="ECO:0000256" key="5">
    <source>
        <dbReference type="SAM" id="SignalP"/>
    </source>
</evidence>
<keyword evidence="2 4" id="KW-0479">Metal-binding</keyword>
<dbReference type="InterPro" id="IPR050682">
    <property type="entry name" value="ModA/WtpA"/>
</dbReference>
<comment type="similarity">
    <text evidence="1">Belongs to the bacterial solute-binding protein ModA family.</text>
</comment>
<keyword evidence="3 5" id="KW-0732">Signal</keyword>
<feature type="binding site" evidence="4">
    <location>
        <position position="197"/>
    </location>
    <ligand>
        <name>molybdate</name>
        <dbReference type="ChEBI" id="CHEBI:36264"/>
    </ligand>
</feature>
<evidence type="ECO:0000256" key="1">
    <source>
        <dbReference type="ARBA" id="ARBA00009175"/>
    </source>
</evidence>
<organism evidence="6 7">
    <name type="scientific">Agromyces ramosus</name>
    <dbReference type="NCBI Taxonomy" id="33879"/>
    <lineage>
        <taxon>Bacteria</taxon>
        <taxon>Bacillati</taxon>
        <taxon>Actinomycetota</taxon>
        <taxon>Actinomycetes</taxon>
        <taxon>Micrococcales</taxon>
        <taxon>Microbacteriaceae</taxon>
        <taxon>Agromyces</taxon>
    </lineage>
</organism>
<protein>
    <submittedName>
        <fullName evidence="6">Molybdate transport system substrate-binding protein</fullName>
    </submittedName>
</protein>
<keyword evidence="7" id="KW-1185">Reference proteome</keyword>
<evidence type="ECO:0000313" key="6">
    <source>
        <dbReference type="EMBL" id="RZS64701.1"/>
    </source>
</evidence>
<gene>
    <name evidence="6" type="ORF">EV187_3088</name>
</gene>
<feature type="binding site" evidence="4">
    <location>
        <position position="215"/>
    </location>
    <ligand>
        <name>molybdate</name>
        <dbReference type="ChEBI" id="CHEBI:36264"/>
    </ligand>
</feature>
<feature type="signal peptide" evidence="5">
    <location>
        <begin position="1"/>
        <end position="34"/>
    </location>
</feature>
<sequence>MRRMPPATAPTATRTPRRHLAVAAGILAFATASALTGCASTGASSAASSTGRADVAPTTVTVFAAASLTEAFDTLAAQFEAEHPNVDVVLSYGGSAALAQQVVEGAPVDVFASAAEPPMQAVADAGLAVDPVVFATNTLELAVPAGNPAGITGLDDLANPDLRIALCDPSVPCGAASAELLARQGVGAAPDTLESDVKAVLTKVSLGEVDAALVYRTDVPAAGGEVEGIEVPGAASVVNRYPIAALSEADDAAAADDFVAFVTGPTGREVLADAGFGAP</sequence>
<evidence type="ECO:0000256" key="3">
    <source>
        <dbReference type="ARBA" id="ARBA00022729"/>
    </source>
</evidence>
<dbReference type="GO" id="GO:0015689">
    <property type="term" value="P:molybdate ion transport"/>
    <property type="evidence" value="ECO:0007669"/>
    <property type="project" value="InterPro"/>
</dbReference>
<dbReference type="NCBIfam" id="TIGR01256">
    <property type="entry name" value="modA"/>
    <property type="match status" value="1"/>
</dbReference>
<comment type="caution">
    <text evidence="6">The sequence shown here is derived from an EMBL/GenBank/DDBJ whole genome shotgun (WGS) entry which is preliminary data.</text>
</comment>
<dbReference type="AlphaFoldDB" id="A0A4Q7MAF9"/>
<dbReference type="PIRSF" id="PIRSF004846">
    <property type="entry name" value="ModA"/>
    <property type="match status" value="1"/>
</dbReference>
<evidence type="ECO:0000256" key="2">
    <source>
        <dbReference type="ARBA" id="ARBA00022723"/>
    </source>
</evidence>
<feature type="binding site" evidence="4">
    <location>
        <position position="67"/>
    </location>
    <ligand>
        <name>molybdate</name>
        <dbReference type="ChEBI" id="CHEBI:36264"/>
    </ligand>
</feature>
<dbReference type="PANTHER" id="PTHR30632">
    <property type="entry name" value="MOLYBDATE-BINDING PERIPLASMIC PROTEIN"/>
    <property type="match status" value="1"/>
</dbReference>
<evidence type="ECO:0000313" key="7">
    <source>
        <dbReference type="Proteomes" id="UP000293289"/>
    </source>
</evidence>
<dbReference type="Proteomes" id="UP000293289">
    <property type="component" value="Unassembled WGS sequence"/>
</dbReference>
<dbReference type="Pfam" id="PF13531">
    <property type="entry name" value="SBP_bac_11"/>
    <property type="match status" value="1"/>
</dbReference>